<proteinExistence type="inferred from homology"/>
<name>A0A497ESV4_9CREN</name>
<dbReference type="InterPro" id="IPR001367">
    <property type="entry name" value="Fe_dep_repressor"/>
</dbReference>
<dbReference type="Gene3D" id="1.10.60.10">
    <property type="entry name" value="Iron dependent repressor, metal binding and dimerisation domain"/>
    <property type="match status" value="1"/>
</dbReference>
<evidence type="ECO:0000256" key="4">
    <source>
        <dbReference type="ARBA" id="ARBA00023163"/>
    </source>
</evidence>
<keyword evidence="4" id="KW-0804">Transcription</keyword>
<dbReference type="Proteomes" id="UP000278475">
    <property type="component" value="Unassembled WGS sequence"/>
</dbReference>
<organism evidence="6 9">
    <name type="scientific">Thermoproteota archaeon</name>
    <dbReference type="NCBI Taxonomy" id="2056631"/>
    <lineage>
        <taxon>Archaea</taxon>
        <taxon>Thermoproteota</taxon>
    </lineage>
</organism>
<dbReference type="InterPro" id="IPR036390">
    <property type="entry name" value="WH_DNA-bd_sf"/>
</dbReference>
<evidence type="ECO:0000256" key="2">
    <source>
        <dbReference type="ARBA" id="ARBA00023015"/>
    </source>
</evidence>
<sequence length="149" mass="17204">MSSSEEKLTRSLEEYLEAIYSLKLSGKTPRVKAIAKAMGVKLSSVTDAVRRLADLGFLDYERYGDIKLTEKGEAVARAIYNREKLLYKFLREMLMVDDEIALKDACRMEHDLSKETIDNLTSFMEFLEKEFGEELKHRFANYLEAKSKS</sequence>
<dbReference type="InterPro" id="IPR022687">
    <property type="entry name" value="HTH_DTXR"/>
</dbReference>
<reference evidence="8 9" key="1">
    <citation type="submission" date="2018-06" db="EMBL/GenBank/DDBJ databases">
        <title>Extensive metabolic versatility and redundancy in microbially diverse, dynamic hydrothermal sediments.</title>
        <authorList>
            <person name="Dombrowski N."/>
            <person name="Teske A."/>
            <person name="Baker B.J."/>
        </authorList>
    </citation>
    <scope>NUCLEOTIDE SEQUENCE [LARGE SCALE GENOMIC DNA]</scope>
    <source>
        <strain evidence="7">B34_G17</strain>
        <strain evidence="6">B66_G16</strain>
    </source>
</reference>
<dbReference type="GO" id="GO:0003677">
    <property type="term" value="F:DNA binding"/>
    <property type="evidence" value="ECO:0007669"/>
    <property type="project" value="UniProtKB-KW"/>
</dbReference>
<dbReference type="GO" id="GO:0003700">
    <property type="term" value="F:DNA-binding transcription factor activity"/>
    <property type="evidence" value="ECO:0007669"/>
    <property type="project" value="InterPro"/>
</dbReference>
<accession>A0A497ESV4</accession>
<dbReference type="Gene3D" id="1.10.10.10">
    <property type="entry name" value="Winged helix-like DNA-binding domain superfamily/Winged helix DNA-binding domain"/>
    <property type="match status" value="1"/>
</dbReference>
<dbReference type="InterPro" id="IPR050536">
    <property type="entry name" value="DtxR_MntR_Metal-Reg"/>
</dbReference>
<evidence type="ECO:0000313" key="7">
    <source>
        <dbReference type="EMBL" id="RLE52186.1"/>
    </source>
</evidence>
<evidence type="ECO:0000313" key="8">
    <source>
        <dbReference type="Proteomes" id="UP000272051"/>
    </source>
</evidence>
<comment type="similarity">
    <text evidence="1">Belongs to the DtxR/MntR family.</text>
</comment>
<dbReference type="InterPro" id="IPR036388">
    <property type="entry name" value="WH-like_DNA-bd_sf"/>
</dbReference>
<dbReference type="EMBL" id="QMQV01000006">
    <property type="protein sequence ID" value="RLE50433.1"/>
    <property type="molecule type" value="Genomic_DNA"/>
</dbReference>
<feature type="domain" description="HTH dtxR-type" evidence="5">
    <location>
        <begin position="8"/>
        <end position="69"/>
    </location>
</feature>
<keyword evidence="2" id="KW-0805">Transcription regulation</keyword>
<evidence type="ECO:0000256" key="3">
    <source>
        <dbReference type="ARBA" id="ARBA00023125"/>
    </source>
</evidence>
<evidence type="ECO:0000256" key="1">
    <source>
        <dbReference type="ARBA" id="ARBA00007871"/>
    </source>
</evidence>
<dbReference type="SUPFAM" id="SSF46785">
    <property type="entry name" value="Winged helix' DNA-binding domain"/>
    <property type="match status" value="1"/>
</dbReference>
<dbReference type="GO" id="GO:0046914">
    <property type="term" value="F:transition metal ion binding"/>
    <property type="evidence" value="ECO:0007669"/>
    <property type="project" value="InterPro"/>
</dbReference>
<dbReference type="FunFam" id="1.10.60.10:FF:000005">
    <property type="entry name" value="Transcriptional regulator MntR protein"/>
    <property type="match status" value="1"/>
</dbReference>
<dbReference type="Proteomes" id="UP000272051">
    <property type="component" value="Unassembled WGS sequence"/>
</dbReference>
<protein>
    <submittedName>
        <fullName evidence="6">Metal-dependent transcriptional regulator</fullName>
    </submittedName>
</protein>
<keyword evidence="3" id="KW-0238">DNA-binding</keyword>
<evidence type="ECO:0000313" key="9">
    <source>
        <dbReference type="Proteomes" id="UP000278475"/>
    </source>
</evidence>
<dbReference type="PANTHER" id="PTHR33238:SF7">
    <property type="entry name" value="IRON-DEPENDENT TRANSCRIPTIONAL REGULATOR"/>
    <property type="match status" value="1"/>
</dbReference>
<dbReference type="AlphaFoldDB" id="A0A497ESV4"/>
<dbReference type="SMART" id="SM00529">
    <property type="entry name" value="HTH_DTXR"/>
    <property type="match status" value="1"/>
</dbReference>
<dbReference type="Pfam" id="PF02742">
    <property type="entry name" value="Fe_dep_repr_C"/>
    <property type="match status" value="1"/>
</dbReference>
<evidence type="ECO:0000313" key="6">
    <source>
        <dbReference type="EMBL" id="RLE50433.1"/>
    </source>
</evidence>
<dbReference type="Pfam" id="PF01325">
    <property type="entry name" value="Fe_dep_repress"/>
    <property type="match status" value="1"/>
</dbReference>
<evidence type="ECO:0000259" key="5">
    <source>
        <dbReference type="PROSITE" id="PS50944"/>
    </source>
</evidence>
<dbReference type="PANTHER" id="PTHR33238">
    <property type="entry name" value="IRON (METAL) DEPENDENT REPRESSOR, DTXR FAMILY"/>
    <property type="match status" value="1"/>
</dbReference>
<dbReference type="GO" id="GO:0046983">
    <property type="term" value="F:protein dimerization activity"/>
    <property type="evidence" value="ECO:0007669"/>
    <property type="project" value="InterPro"/>
</dbReference>
<gene>
    <name evidence="6" type="ORF">DRJ31_01480</name>
    <name evidence="7" type="ORF">DRJ33_04330</name>
</gene>
<dbReference type="InterPro" id="IPR022689">
    <property type="entry name" value="Iron_dep_repressor"/>
</dbReference>
<dbReference type="InterPro" id="IPR036421">
    <property type="entry name" value="Fe_dep_repressor_sf"/>
</dbReference>
<dbReference type="PROSITE" id="PS50944">
    <property type="entry name" value="HTH_DTXR"/>
    <property type="match status" value="1"/>
</dbReference>
<dbReference type="EMBL" id="QMQX01000063">
    <property type="protein sequence ID" value="RLE52186.1"/>
    <property type="molecule type" value="Genomic_DNA"/>
</dbReference>
<comment type="caution">
    <text evidence="6">The sequence shown here is derived from an EMBL/GenBank/DDBJ whole genome shotgun (WGS) entry which is preliminary data.</text>
</comment>